<evidence type="ECO:0000256" key="2">
    <source>
        <dbReference type="SAM" id="Phobius"/>
    </source>
</evidence>
<dbReference type="EMBL" id="JADDUC010000060">
    <property type="protein sequence ID" value="KAG0120620.1"/>
    <property type="molecule type" value="Genomic_DNA"/>
</dbReference>
<dbReference type="AlphaFoldDB" id="A0A835NUU0"/>
<dbReference type="Proteomes" id="UP000618051">
    <property type="component" value="Unassembled WGS sequence"/>
</dbReference>
<protein>
    <submittedName>
        <fullName evidence="3">Uncharacterized protein</fullName>
    </submittedName>
</protein>
<keyword evidence="5" id="KW-1185">Reference proteome</keyword>
<feature type="region of interest" description="Disordered" evidence="1">
    <location>
        <begin position="40"/>
        <end position="81"/>
    </location>
</feature>
<feature type="compositionally biased region" description="Acidic residues" evidence="1">
    <location>
        <begin position="58"/>
        <end position="68"/>
    </location>
</feature>
<reference evidence="3" key="1">
    <citation type="submission" date="2020-10" db="EMBL/GenBank/DDBJ databases">
        <title>Feather gene expression reveals the developmental basis of iridescence in African starlings.</title>
        <authorList>
            <person name="Rubenstein D.R."/>
        </authorList>
    </citation>
    <scope>NUCLEOTIDE SEQUENCE</scope>
    <source>
        <strain evidence="3">SS15</strain>
        <tissue evidence="3">Liver</tissue>
    </source>
</reference>
<dbReference type="PROSITE" id="PS50890">
    <property type="entry name" value="PUA"/>
    <property type="match status" value="1"/>
</dbReference>
<keyword evidence="2" id="KW-0812">Transmembrane</keyword>
<reference evidence="4 5" key="2">
    <citation type="journal article" date="2021" name="J. Hered.">
        <title>Feather Gene Expression Elucidates the Developmental Basis of Plumage Iridescence in African Starlings.</title>
        <authorList>
            <person name="Rubenstein D.R."/>
            <person name="Corvelo A."/>
            <person name="MacManes M.D."/>
            <person name="Maia R."/>
            <person name="Narzisi G."/>
            <person name="Rousaki A."/>
            <person name="Vandenabeele P."/>
            <person name="Shawkey M.D."/>
            <person name="Solomon J."/>
        </authorList>
    </citation>
    <scope>NUCLEOTIDE SEQUENCE [LARGE SCALE GENOMIC DNA]</scope>
    <source>
        <strain evidence="4">SS15</strain>
    </source>
</reference>
<keyword evidence="2" id="KW-1133">Transmembrane helix</keyword>
<accession>A0A835NUU0</accession>
<dbReference type="EMBL" id="JADDUC020000005">
    <property type="protein sequence ID" value="KAI1239154.1"/>
    <property type="molecule type" value="Genomic_DNA"/>
</dbReference>
<comment type="caution">
    <text evidence="3">The sequence shown here is derived from an EMBL/GenBank/DDBJ whole genome shotgun (WGS) entry which is preliminary data.</text>
</comment>
<evidence type="ECO:0000256" key="1">
    <source>
        <dbReference type="SAM" id="MobiDB-lite"/>
    </source>
</evidence>
<reference evidence="4" key="3">
    <citation type="submission" date="2022-01" db="EMBL/GenBank/DDBJ databases">
        <authorList>
            <person name="Rubenstein D.R."/>
        </authorList>
    </citation>
    <scope>NUCLEOTIDE SEQUENCE</scope>
    <source>
        <strain evidence="4">SS15</strain>
        <tissue evidence="4">Liver</tissue>
    </source>
</reference>
<organism evidence="3">
    <name type="scientific">Lamprotornis superbus</name>
    <dbReference type="NCBI Taxonomy" id="245042"/>
    <lineage>
        <taxon>Eukaryota</taxon>
        <taxon>Metazoa</taxon>
        <taxon>Chordata</taxon>
        <taxon>Craniata</taxon>
        <taxon>Vertebrata</taxon>
        <taxon>Euteleostomi</taxon>
        <taxon>Archelosauria</taxon>
        <taxon>Archosauria</taxon>
        <taxon>Dinosauria</taxon>
        <taxon>Saurischia</taxon>
        <taxon>Theropoda</taxon>
        <taxon>Coelurosauria</taxon>
        <taxon>Aves</taxon>
        <taxon>Neognathae</taxon>
        <taxon>Neoaves</taxon>
        <taxon>Telluraves</taxon>
        <taxon>Australaves</taxon>
        <taxon>Passeriformes</taxon>
        <taxon>Sturnidae</taxon>
        <taxon>Lamprotornis</taxon>
    </lineage>
</organism>
<gene>
    <name evidence="4" type="ORF">IHE44_0012265</name>
    <name evidence="3" type="ORF">IHE44_012133</name>
</gene>
<dbReference type="OrthoDB" id="10480074at2759"/>
<evidence type="ECO:0000313" key="4">
    <source>
        <dbReference type="EMBL" id="KAI1239154.1"/>
    </source>
</evidence>
<evidence type="ECO:0000313" key="5">
    <source>
        <dbReference type="Proteomes" id="UP000618051"/>
    </source>
</evidence>
<feature type="transmembrane region" description="Helical" evidence="2">
    <location>
        <begin position="14"/>
        <end position="38"/>
    </location>
</feature>
<name>A0A835NUU0_9PASS</name>
<feature type="region of interest" description="Disordered" evidence="1">
    <location>
        <begin position="98"/>
        <end position="127"/>
    </location>
</feature>
<sequence>MHGRLVDALKNYEVIFYLAGSEVVLSALFLGVASYCCLNRGKKEPPPENNPSAGGGSDTEEAESDVQEAEEHSSDNHQPAHSTDNAVVVANEEANHVAEEQRGEGGGCPAGDGEVSARDGCNADQMRKPPYIKESKVRQKDKLQSLSAANEGVGARAESGAGKVHLDGKDIRVPEHGIAVIVVLGHRGDKTLELEHDVLHCSGDMTWGESVKIPFLNNHVLPHLGKACASLLTAAQDEAVLVVPSADPMKNESSVPGSLLCMRQERVLEFECCMFQTQH</sequence>
<proteinExistence type="predicted"/>
<keyword evidence="2" id="KW-0472">Membrane</keyword>
<evidence type="ECO:0000313" key="3">
    <source>
        <dbReference type="EMBL" id="KAG0120620.1"/>
    </source>
</evidence>